<dbReference type="GO" id="GO:0005783">
    <property type="term" value="C:endoplasmic reticulum"/>
    <property type="evidence" value="ECO:0007669"/>
    <property type="project" value="TreeGrafter"/>
</dbReference>
<dbReference type="EMBL" id="JAVRRJ010000004">
    <property type="protein sequence ID" value="KAK5085944.1"/>
    <property type="molecule type" value="Genomic_DNA"/>
</dbReference>
<feature type="coiled-coil region" evidence="4">
    <location>
        <begin position="213"/>
        <end position="247"/>
    </location>
</feature>
<reference evidence="7 8" key="1">
    <citation type="submission" date="2023-08" db="EMBL/GenBank/DDBJ databases">
        <title>Black Yeasts Isolated from many extreme environments.</title>
        <authorList>
            <person name="Coleine C."/>
            <person name="Stajich J.E."/>
            <person name="Selbmann L."/>
        </authorList>
    </citation>
    <scope>NUCLEOTIDE SEQUENCE [LARGE SCALE GENOMIC DNA]</scope>
    <source>
        <strain evidence="7 8">CCFEE 5910</strain>
    </source>
</reference>
<comment type="subcellular location">
    <subcellularLocation>
        <location evidence="1">Golgi apparatus</location>
    </subcellularLocation>
</comment>
<dbReference type="InterPro" id="IPR022092">
    <property type="entry name" value="TMF_DNA-bd"/>
</dbReference>
<evidence type="ECO:0000256" key="5">
    <source>
        <dbReference type="SAM" id="MobiDB-lite"/>
    </source>
</evidence>
<feature type="compositionally biased region" description="Basic and acidic residues" evidence="5">
    <location>
        <begin position="413"/>
        <end position="425"/>
    </location>
</feature>
<feature type="compositionally biased region" description="Basic and acidic residues" evidence="5">
    <location>
        <begin position="393"/>
        <end position="404"/>
    </location>
</feature>
<dbReference type="PANTHER" id="PTHR46515:SF1">
    <property type="entry name" value="TATA ELEMENT MODULATORY FACTOR"/>
    <property type="match status" value="1"/>
</dbReference>
<keyword evidence="2" id="KW-0333">Golgi apparatus</keyword>
<keyword evidence="8" id="KW-1185">Reference proteome</keyword>
<evidence type="ECO:0000313" key="8">
    <source>
        <dbReference type="Proteomes" id="UP001309876"/>
    </source>
</evidence>
<feature type="coiled-coil region" evidence="4">
    <location>
        <begin position="727"/>
        <end position="827"/>
    </location>
</feature>
<feature type="coiled-coil region" evidence="4">
    <location>
        <begin position="478"/>
        <end position="605"/>
    </location>
</feature>
<sequence>MAVQQKPSSRWAFLSNAVASVESGLDKILAEEDESTTKSQPKPAKPQANGSNPRPSTDVKRSDSSGLQNDRLQARLAQAMARKNASRATTPAPDVDSSRPGTPSVGQVHSSQPAPDEAEDVVSEEDGREVAKETQSISEAISIPTVDVVPASQGEETGRPSTTTSRDSTEGDRRSATMSLEPPRPSGVSSRASDEQPSRTSVPNTDSVLLNVQIEHENSIDSLQEEINAYLERIDALQRNMQILAKETIANAKMVKSDVQSSSIEKQLADKDERIALLMEEGTKLTKSELQYRKTIKALRTQAITLNKDQDAARGRAEKAERSLSALETRASEAEARARQKSEELATVSRSATDLAAVTKERNALQSTLAEVRSQLGKANKRAEQAEVNAQSDKLETERKRTAELQDDLTSSKVEHELATDKSKREIEELKRSLQAERAQARQMENDMLAEQAALESKLEGFRLRAEEATSGNQGDTQAKLLRQIETLQNQYSTASQNWRGIESTLLARITALEKDKDEVTGREADLKRKLRDATSKARAVAKELEDVQLSLNSLQDQQTDQDAEIQRANKQVTQLKDELSLLRKEHEEQKQRVEREIVRRLEDEKARWVNPMQRVDSSIVPIRKGPIGSFVDGLMSPGERPSSRRSSTQPFYDHNFASPRVNSAVSIKTNGAMPETPSIALHEDQDDFFASIPPTPARTHAESPSRTLNDLMSASVAGAGPSVQLVERLSTNVRRLESEKAASKDEVARLSSQRDEARQEVVNLMREVEQTHSVSQQLVKVEKEHNELQQKYQAMLELLGEKTEQVEELKADIADVKQMYRQLADTMGR</sequence>
<dbReference type="Pfam" id="PF12325">
    <property type="entry name" value="TMF_TATA_bd"/>
    <property type="match status" value="1"/>
</dbReference>
<keyword evidence="3 4" id="KW-0175">Coiled coil</keyword>
<dbReference type="GO" id="GO:0005794">
    <property type="term" value="C:Golgi apparatus"/>
    <property type="evidence" value="ECO:0007669"/>
    <property type="project" value="UniProtKB-SubCell"/>
</dbReference>
<evidence type="ECO:0000259" key="6">
    <source>
        <dbReference type="Pfam" id="PF12325"/>
    </source>
</evidence>
<dbReference type="Proteomes" id="UP001309876">
    <property type="component" value="Unassembled WGS sequence"/>
</dbReference>
<feature type="region of interest" description="Disordered" evidence="5">
    <location>
        <begin position="379"/>
        <end position="425"/>
    </location>
</feature>
<comment type="caution">
    <text evidence="7">The sequence shown here is derived from an EMBL/GenBank/DDBJ whole genome shotgun (WGS) entry which is preliminary data.</text>
</comment>
<feature type="region of interest" description="Disordered" evidence="5">
    <location>
        <begin position="632"/>
        <end position="656"/>
    </location>
</feature>
<feature type="region of interest" description="Disordered" evidence="5">
    <location>
        <begin position="29"/>
        <end position="205"/>
    </location>
</feature>
<name>A0AAN7T1U1_9EURO</name>
<feature type="domain" description="TATA element modulatory factor 1 TATA binding" evidence="6">
    <location>
        <begin position="716"/>
        <end position="828"/>
    </location>
</feature>
<dbReference type="InterPro" id="IPR022091">
    <property type="entry name" value="TMF_TATA-bd"/>
</dbReference>
<feature type="compositionally biased region" description="Basic and acidic residues" evidence="5">
    <location>
        <begin position="309"/>
        <end position="322"/>
    </location>
</feature>
<organism evidence="7 8">
    <name type="scientific">Lithohypha guttulata</name>
    <dbReference type="NCBI Taxonomy" id="1690604"/>
    <lineage>
        <taxon>Eukaryota</taxon>
        <taxon>Fungi</taxon>
        <taxon>Dikarya</taxon>
        <taxon>Ascomycota</taxon>
        <taxon>Pezizomycotina</taxon>
        <taxon>Eurotiomycetes</taxon>
        <taxon>Chaetothyriomycetidae</taxon>
        <taxon>Chaetothyriales</taxon>
        <taxon>Trichomeriaceae</taxon>
        <taxon>Lithohypha</taxon>
    </lineage>
</organism>
<protein>
    <recommendedName>
        <fullName evidence="6">TATA element modulatory factor 1 TATA binding domain-containing protein</fullName>
    </recommendedName>
</protein>
<dbReference type="PANTHER" id="PTHR46515">
    <property type="entry name" value="TATA ELEMENT MODULATORY FACTOR TMF1"/>
    <property type="match status" value="1"/>
</dbReference>
<dbReference type="AlphaFoldDB" id="A0AAN7T1U1"/>
<evidence type="ECO:0000256" key="2">
    <source>
        <dbReference type="ARBA" id="ARBA00023034"/>
    </source>
</evidence>
<dbReference type="Pfam" id="PF12329">
    <property type="entry name" value="TMF_DNA_bd"/>
    <property type="match status" value="1"/>
</dbReference>
<evidence type="ECO:0000313" key="7">
    <source>
        <dbReference type="EMBL" id="KAK5085944.1"/>
    </source>
</evidence>
<evidence type="ECO:0000256" key="4">
    <source>
        <dbReference type="SAM" id="Coils"/>
    </source>
</evidence>
<proteinExistence type="predicted"/>
<feature type="compositionally biased region" description="Polar residues" evidence="5">
    <location>
        <begin position="99"/>
        <end position="113"/>
    </location>
</feature>
<feature type="compositionally biased region" description="Acidic residues" evidence="5">
    <location>
        <begin position="116"/>
        <end position="127"/>
    </location>
</feature>
<feature type="region of interest" description="Disordered" evidence="5">
    <location>
        <begin position="309"/>
        <end position="345"/>
    </location>
</feature>
<evidence type="ECO:0000256" key="3">
    <source>
        <dbReference type="ARBA" id="ARBA00023054"/>
    </source>
</evidence>
<dbReference type="InterPro" id="IPR052602">
    <property type="entry name" value="Growth_transcription_reg"/>
</dbReference>
<evidence type="ECO:0000256" key="1">
    <source>
        <dbReference type="ARBA" id="ARBA00004555"/>
    </source>
</evidence>
<gene>
    <name evidence="7" type="ORF">LTR05_005234</name>
</gene>
<accession>A0AAN7T1U1</accession>
<feature type="compositionally biased region" description="Basic and acidic residues" evidence="5">
    <location>
        <begin position="330"/>
        <end position="344"/>
    </location>
</feature>